<protein>
    <recommendedName>
        <fullName evidence="4">HEAT repeat-containing protein</fullName>
    </recommendedName>
</protein>
<dbReference type="AlphaFoldDB" id="A0A521G3G2"/>
<reference evidence="2" key="1">
    <citation type="submission" date="2017-07" db="EMBL/GenBank/DDBJ databases">
        <title>The cable genome - Insights into the physiology and evolution of filamentous bacteria capable of sulfide oxidation via long distance electron transfer.</title>
        <authorList>
            <person name="Thorup C."/>
            <person name="Bjerg J.T."/>
            <person name="Schreiber L."/>
            <person name="Nielsen L.P."/>
            <person name="Kjeldsen K.U."/>
            <person name="Boesen T."/>
            <person name="Boggild A."/>
            <person name="Meysman F."/>
            <person name="Geelhoed J."/>
            <person name="Schramm A."/>
        </authorList>
    </citation>
    <scope>NUCLEOTIDE SEQUENCE [LARGE SCALE GENOMIC DNA]</scope>
    <source>
        <strain evidence="2">GS</strain>
    </source>
</reference>
<sequence>MSTRKIKKLVIALLEAENDLSRLEQELSGFAAKELINALFSAICQSDEKLRWHAVSAMGWTVARLAEKEIKEARIIIRRLLWSLNEESGGIGWGAPEAIAEILCYHEGLAEEYVHMLLSYMRPDGEEAHQDGNFLEHEILQRGLLWAAGRLAQCRRELALAQGMADDLPQYLSSPDATVRGLSARAVGLLGSCPCQERLHELTADNATLRLYENGRISTVTVAELAAQALERLQA</sequence>
<dbReference type="SUPFAM" id="SSF48371">
    <property type="entry name" value="ARM repeat"/>
    <property type="match status" value="1"/>
</dbReference>
<evidence type="ECO:0000313" key="2">
    <source>
        <dbReference type="EMBL" id="TAA75569.1"/>
    </source>
</evidence>
<evidence type="ECO:0000256" key="1">
    <source>
        <dbReference type="SAM" id="Coils"/>
    </source>
</evidence>
<dbReference type="Gene3D" id="1.25.10.10">
    <property type="entry name" value="Leucine-rich Repeat Variant"/>
    <property type="match status" value="1"/>
</dbReference>
<proteinExistence type="predicted"/>
<dbReference type="InterPro" id="IPR011989">
    <property type="entry name" value="ARM-like"/>
</dbReference>
<dbReference type="InterPro" id="IPR016024">
    <property type="entry name" value="ARM-type_fold"/>
</dbReference>
<keyword evidence="1" id="KW-0175">Coiled coil</keyword>
<comment type="caution">
    <text evidence="2">The sequence shown here is derived from an EMBL/GenBank/DDBJ whole genome shotgun (WGS) entry which is preliminary data.</text>
</comment>
<dbReference type="EMBL" id="NQJD01000005">
    <property type="protein sequence ID" value="TAA75569.1"/>
    <property type="molecule type" value="Genomic_DNA"/>
</dbReference>
<accession>A0A521G3G2</accession>
<name>A0A521G3G2_9BACT</name>
<evidence type="ECO:0000313" key="3">
    <source>
        <dbReference type="Proteomes" id="UP000316238"/>
    </source>
</evidence>
<feature type="coiled-coil region" evidence="1">
    <location>
        <begin position="6"/>
        <end position="33"/>
    </location>
</feature>
<dbReference type="NCBIfam" id="NF045662">
    <property type="entry name" value="DVU0298_fam"/>
    <property type="match status" value="1"/>
</dbReference>
<evidence type="ECO:0008006" key="4">
    <source>
        <dbReference type="Google" id="ProtNLM"/>
    </source>
</evidence>
<keyword evidence="3" id="KW-1185">Reference proteome</keyword>
<dbReference type="InterPro" id="IPR054701">
    <property type="entry name" value="DVU0298-like"/>
</dbReference>
<organism evidence="2 3">
    <name type="scientific">Candidatus Electronema aureum</name>
    <dbReference type="NCBI Taxonomy" id="2005002"/>
    <lineage>
        <taxon>Bacteria</taxon>
        <taxon>Pseudomonadati</taxon>
        <taxon>Thermodesulfobacteriota</taxon>
        <taxon>Desulfobulbia</taxon>
        <taxon>Desulfobulbales</taxon>
        <taxon>Desulfobulbaceae</taxon>
        <taxon>Candidatus Electronema</taxon>
    </lineage>
</organism>
<gene>
    <name evidence="2" type="ORF">CDV28_10526</name>
</gene>
<dbReference type="Proteomes" id="UP000316238">
    <property type="component" value="Unassembled WGS sequence"/>
</dbReference>